<feature type="domain" description="HTH gntR-type" evidence="8">
    <location>
        <begin position="11"/>
        <end position="79"/>
    </location>
</feature>
<dbReference type="SUPFAM" id="SSF46785">
    <property type="entry name" value="Winged helix' DNA-binding domain"/>
    <property type="match status" value="1"/>
</dbReference>
<protein>
    <submittedName>
        <fullName evidence="9">PLP-dependent aminotransferase family protein</fullName>
    </submittedName>
</protein>
<keyword evidence="6" id="KW-0238">DNA-binding</keyword>
<evidence type="ECO:0000256" key="6">
    <source>
        <dbReference type="ARBA" id="ARBA00023125"/>
    </source>
</evidence>
<evidence type="ECO:0000256" key="3">
    <source>
        <dbReference type="ARBA" id="ARBA00022576"/>
    </source>
</evidence>
<dbReference type="EMBL" id="JACJVP010000020">
    <property type="protein sequence ID" value="MBB6671306.1"/>
    <property type="molecule type" value="Genomic_DNA"/>
</dbReference>
<dbReference type="CDD" id="cd00609">
    <property type="entry name" value="AAT_like"/>
    <property type="match status" value="1"/>
</dbReference>
<dbReference type="InterPro" id="IPR000524">
    <property type="entry name" value="Tscrpt_reg_HTH_GntR"/>
</dbReference>
<evidence type="ECO:0000256" key="2">
    <source>
        <dbReference type="ARBA" id="ARBA00005384"/>
    </source>
</evidence>
<dbReference type="AlphaFoldDB" id="A0A7X0VF04"/>
<dbReference type="PRINTS" id="PR00035">
    <property type="entry name" value="HTHGNTR"/>
</dbReference>
<dbReference type="Pfam" id="PF00392">
    <property type="entry name" value="GntR"/>
    <property type="match status" value="1"/>
</dbReference>
<keyword evidence="3 9" id="KW-0032">Aminotransferase</keyword>
<keyword evidence="9" id="KW-0808">Transferase</keyword>
<accession>A0A7X0VF04</accession>
<dbReference type="Proteomes" id="UP000547209">
    <property type="component" value="Unassembled WGS sequence"/>
</dbReference>
<keyword evidence="7" id="KW-0804">Transcription</keyword>
<sequence length="505" mass="55131">MWFSIDRHDPMPMFRQVFEAYRGAILSGRLPAGTKLPSTRELAGELDISRNVILEAYEQLLAEGYIQGRPGAGTYVAEGACMTGFAETPAASDAKRPDDPAVGWRAEDEGISFRTGLPAVDRFPLRQWGASLQRAAADAAPADLGYGDSAGWPALRRALADHLWRTRGAVCRPEQIIVTNGAVQALDLISRLLLTEGDAVLLEDPTNEDLKTILTSTGAALTLIPADDAGLDTGRLTPGLNPKCVYVTPSHQFPLGGVLPIQRRIELVSYIRRGDGYIVEDDYDSEFRFDGPPVHSLQSLDPERVIYIGTFSKTLFPALRIGYMVLPEPLVAGARARKRLSDFQTPILDQLALTRFMEEGHLRAHIQKMKKLYQRKRQCLVQAMQAHWTGGYRICGQAVGLHLAVAFDSPFPADLARRLEEAGVYAGILSDRSLLLGYGHLGETEIGEGVRRLGAALGRERLGKTNGECYPPGSDETRMRKTTIAGSNFGFGGAGAEKVGSERRT</sequence>
<dbReference type="GO" id="GO:0008483">
    <property type="term" value="F:transaminase activity"/>
    <property type="evidence" value="ECO:0007669"/>
    <property type="project" value="UniProtKB-KW"/>
</dbReference>
<dbReference type="GO" id="GO:0003700">
    <property type="term" value="F:DNA-binding transcription factor activity"/>
    <property type="evidence" value="ECO:0007669"/>
    <property type="project" value="InterPro"/>
</dbReference>
<evidence type="ECO:0000313" key="9">
    <source>
        <dbReference type="EMBL" id="MBB6671306.1"/>
    </source>
</evidence>
<dbReference type="PANTHER" id="PTHR46577:SF1">
    <property type="entry name" value="HTH-TYPE TRANSCRIPTIONAL REGULATORY PROTEIN GABR"/>
    <property type="match status" value="1"/>
</dbReference>
<comment type="caution">
    <text evidence="9">The sequence shown here is derived from an EMBL/GenBank/DDBJ whole genome shotgun (WGS) entry which is preliminary data.</text>
</comment>
<evidence type="ECO:0000256" key="4">
    <source>
        <dbReference type="ARBA" id="ARBA00022898"/>
    </source>
</evidence>
<dbReference type="InterPro" id="IPR051446">
    <property type="entry name" value="HTH_trans_reg/aminotransferase"/>
</dbReference>
<reference evidence="9 10" key="1">
    <citation type="submission" date="2020-08" db="EMBL/GenBank/DDBJ databases">
        <title>Cohnella phylogeny.</title>
        <authorList>
            <person name="Dunlap C."/>
        </authorList>
    </citation>
    <scope>NUCLEOTIDE SEQUENCE [LARGE SCALE GENOMIC DNA]</scope>
    <source>
        <strain evidence="9 10">DSM 28246</strain>
    </source>
</reference>
<evidence type="ECO:0000313" key="10">
    <source>
        <dbReference type="Proteomes" id="UP000547209"/>
    </source>
</evidence>
<dbReference type="GO" id="GO:0003677">
    <property type="term" value="F:DNA binding"/>
    <property type="evidence" value="ECO:0007669"/>
    <property type="project" value="UniProtKB-KW"/>
</dbReference>
<evidence type="ECO:0000256" key="1">
    <source>
        <dbReference type="ARBA" id="ARBA00001933"/>
    </source>
</evidence>
<evidence type="ECO:0000259" key="8">
    <source>
        <dbReference type="PROSITE" id="PS50949"/>
    </source>
</evidence>
<dbReference type="RefSeq" id="WP_185142790.1">
    <property type="nucleotide sequence ID" value="NZ_JACJVP010000020.1"/>
</dbReference>
<comment type="similarity">
    <text evidence="2">In the C-terminal section; belongs to the class-I pyridoxal-phosphate-dependent aminotransferase family.</text>
</comment>
<dbReference type="InterPro" id="IPR015421">
    <property type="entry name" value="PyrdxlP-dep_Trfase_major"/>
</dbReference>
<keyword evidence="5" id="KW-0805">Transcription regulation</keyword>
<dbReference type="InterPro" id="IPR004839">
    <property type="entry name" value="Aminotransferase_I/II_large"/>
</dbReference>
<dbReference type="InterPro" id="IPR036388">
    <property type="entry name" value="WH-like_DNA-bd_sf"/>
</dbReference>
<gene>
    <name evidence="9" type="ORF">H7C19_11515</name>
</gene>
<keyword evidence="10" id="KW-1185">Reference proteome</keyword>
<name>A0A7X0VF04_9BACL</name>
<dbReference type="InterPro" id="IPR036390">
    <property type="entry name" value="WH_DNA-bd_sf"/>
</dbReference>
<organism evidence="9 10">
    <name type="scientific">Cohnella nanjingensis</name>
    <dbReference type="NCBI Taxonomy" id="1387779"/>
    <lineage>
        <taxon>Bacteria</taxon>
        <taxon>Bacillati</taxon>
        <taxon>Bacillota</taxon>
        <taxon>Bacilli</taxon>
        <taxon>Bacillales</taxon>
        <taxon>Paenibacillaceae</taxon>
        <taxon>Cohnella</taxon>
    </lineage>
</organism>
<dbReference type="SMART" id="SM00345">
    <property type="entry name" value="HTH_GNTR"/>
    <property type="match status" value="1"/>
</dbReference>
<dbReference type="Pfam" id="PF00155">
    <property type="entry name" value="Aminotran_1_2"/>
    <property type="match status" value="1"/>
</dbReference>
<dbReference type="Gene3D" id="1.10.10.10">
    <property type="entry name" value="Winged helix-like DNA-binding domain superfamily/Winged helix DNA-binding domain"/>
    <property type="match status" value="1"/>
</dbReference>
<dbReference type="InterPro" id="IPR015424">
    <property type="entry name" value="PyrdxlP-dep_Trfase"/>
</dbReference>
<dbReference type="CDD" id="cd07377">
    <property type="entry name" value="WHTH_GntR"/>
    <property type="match status" value="1"/>
</dbReference>
<dbReference type="SUPFAM" id="SSF53383">
    <property type="entry name" value="PLP-dependent transferases"/>
    <property type="match status" value="1"/>
</dbReference>
<proteinExistence type="inferred from homology"/>
<dbReference type="PROSITE" id="PS50949">
    <property type="entry name" value="HTH_GNTR"/>
    <property type="match status" value="1"/>
</dbReference>
<dbReference type="Gene3D" id="3.40.640.10">
    <property type="entry name" value="Type I PLP-dependent aspartate aminotransferase-like (Major domain)"/>
    <property type="match status" value="1"/>
</dbReference>
<dbReference type="GO" id="GO:0030170">
    <property type="term" value="F:pyridoxal phosphate binding"/>
    <property type="evidence" value="ECO:0007669"/>
    <property type="project" value="InterPro"/>
</dbReference>
<evidence type="ECO:0000256" key="5">
    <source>
        <dbReference type="ARBA" id="ARBA00023015"/>
    </source>
</evidence>
<dbReference type="PANTHER" id="PTHR46577">
    <property type="entry name" value="HTH-TYPE TRANSCRIPTIONAL REGULATORY PROTEIN GABR"/>
    <property type="match status" value="1"/>
</dbReference>
<keyword evidence="4" id="KW-0663">Pyridoxal phosphate</keyword>
<evidence type="ECO:0000256" key="7">
    <source>
        <dbReference type="ARBA" id="ARBA00023163"/>
    </source>
</evidence>
<comment type="cofactor">
    <cofactor evidence="1">
        <name>pyridoxal 5'-phosphate</name>
        <dbReference type="ChEBI" id="CHEBI:597326"/>
    </cofactor>
</comment>